<evidence type="ECO:0000259" key="4">
    <source>
        <dbReference type="PROSITE" id="PS50835"/>
    </source>
</evidence>
<evidence type="ECO:0000256" key="2">
    <source>
        <dbReference type="ARBA" id="ARBA00023130"/>
    </source>
</evidence>
<feature type="non-terminal residue" evidence="5">
    <location>
        <position position="1"/>
    </location>
</feature>
<accession>A0A7K6S501</accession>
<evidence type="ECO:0000313" key="5">
    <source>
        <dbReference type="EMBL" id="NWW93370.1"/>
    </source>
</evidence>
<proteinExistence type="predicted"/>
<name>A0A7K6S501_9AVES</name>
<dbReference type="InterPro" id="IPR013106">
    <property type="entry name" value="Ig_V-set"/>
</dbReference>
<dbReference type="PANTHER" id="PTHR23266">
    <property type="entry name" value="IMMUNOGLOBULIN HEAVY CHAIN"/>
    <property type="match status" value="1"/>
</dbReference>
<dbReference type="OrthoDB" id="9426090at2759"/>
<dbReference type="GO" id="GO:0005576">
    <property type="term" value="C:extracellular region"/>
    <property type="evidence" value="ECO:0007669"/>
    <property type="project" value="UniProtKB-ARBA"/>
</dbReference>
<reference evidence="5 6" key="1">
    <citation type="submission" date="2019-09" db="EMBL/GenBank/DDBJ databases">
        <title>Bird 10,000 Genomes (B10K) Project - Family phase.</title>
        <authorList>
            <person name="Zhang G."/>
        </authorList>
    </citation>
    <scope>NUCLEOTIDE SEQUENCE [LARGE SCALE GENOMIC DNA]</scope>
    <source>
        <strain evidence="5">B10K-DU-029-58</strain>
        <tissue evidence="5">Muscle</tissue>
    </source>
</reference>
<organism evidence="5 6">
    <name type="scientific">Rhynochetos jubatus</name>
    <name type="common">kagu</name>
    <dbReference type="NCBI Taxonomy" id="54386"/>
    <lineage>
        <taxon>Eukaryota</taxon>
        <taxon>Metazoa</taxon>
        <taxon>Chordata</taxon>
        <taxon>Craniata</taxon>
        <taxon>Vertebrata</taxon>
        <taxon>Euteleostomi</taxon>
        <taxon>Archelosauria</taxon>
        <taxon>Archosauria</taxon>
        <taxon>Dinosauria</taxon>
        <taxon>Saurischia</taxon>
        <taxon>Theropoda</taxon>
        <taxon>Coelurosauria</taxon>
        <taxon>Aves</taxon>
        <taxon>Neognathae</taxon>
        <taxon>Neoaves</taxon>
        <taxon>Phaethontimorphae</taxon>
        <taxon>Eurypygiformes</taxon>
        <taxon>Rhynochetidae</taxon>
        <taxon>Rhynochetos</taxon>
    </lineage>
</organism>
<gene>
    <name evidence="5" type="primary">Hv03</name>
    <name evidence="5" type="ORF">RHYJUB_R05231</name>
</gene>
<dbReference type="Proteomes" id="UP000570016">
    <property type="component" value="Unassembled WGS sequence"/>
</dbReference>
<dbReference type="GO" id="GO:0002250">
    <property type="term" value="P:adaptive immune response"/>
    <property type="evidence" value="ECO:0007669"/>
    <property type="project" value="UniProtKB-KW"/>
</dbReference>
<dbReference type="EMBL" id="VZRY01004800">
    <property type="protein sequence ID" value="NWW93370.1"/>
    <property type="molecule type" value="Genomic_DNA"/>
</dbReference>
<keyword evidence="2" id="KW-1064">Adaptive immunity</keyword>
<dbReference type="InterPro" id="IPR013783">
    <property type="entry name" value="Ig-like_fold"/>
</dbReference>
<feature type="non-terminal residue" evidence="5">
    <location>
        <position position="104"/>
    </location>
</feature>
<dbReference type="AlphaFoldDB" id="A0A7K6S501"/>
<dbReference type="InterPro" id="IPR036179">
    <property type="entry name" value="Ig-like_dom_sf"/>
</dbReference>
<dbReference type="Gene3D" id="2.60.40.10">
    <property type="entry name" value="Immunoglobulins"/>
    <property type="match status" value="1"/>
</dbReference>
<keyword evidence="1" id="KW-0391">Immunity</keyword>
<sequence>GVWAQRLVEAGGGLRASGDSVHLSCRASGIAFGNYAVWWYRQARGGTLEWVSVIWYDSSVIRYGPAVQGRATVSRDDSRSESSLSLNALQPGDSGRYFCAVHTG</sequence>
<evidence type="ECO:0000256" key="3">
    <source>
        <dbReference type="ARBA" id="ARBA00043265"/>
    </source>
</evidence>
<dbReference type="InterPro" id="IPR050199">
    <property type="entry name" value="IgHV"/>
</dbReference>
<dbReference type="Pfam" id="PF07686">
    <property type="entry name" value="V-set"/>
    <property type="match status" value="1"/>
</dbReference>
<dbReference type="InterPro" id="IPR007110">
    <property type="entry name" value="Ig-like_dom"/>
</dbReference>
<keyword evidence="6" id="KW-1185">Reference proteome</keyword>
<protein>
    <submittedName>
        <fullName evidence="5">HV03 protein</fullName>
    </submittedName>
</protein>
<evidence type="ECO:0000313" key="6">
    <source>
        <dbReference type="Proteomes" id="UP000570016"/>
    </source>
</evidence>
<comment type="caution">
    <text evidence="5">The sequence shown here is derived from an EMBL/GenBank/DDBJ whole genome shotgun (WGS) entry which is preliminary data.</text>
</comment>
<dbReference type="GO" id="GO:0019814">
    <property type="term" value="C:immunoglobulin complex"/>
    <property type="evidence" value="ECO:0007669"/>
    <property type="project" value="UniProtKB-KW"/>
</dbReference>
<dbReference type="PROSITE" id="PS50835">
    <property type="entry name" value="IG_LIKE"/>
    <property type="match status" value="1"/>
</dbReference>
<keyword evidence="3" id="KW-1280">Immunoglobulin</keyword>
<dbReference type="SMART" id="SM00406">
    <property type="entry name" value="IGv"/>
    <property type="match status" value="1"/>
</dbReference>
<evidence type="ECO:0000256" key="1">
    <source>
        <dbReference type="ARBA" id="ARBA00022859"/>
    </source>
</evidence>
<dbReference type="SUPFAM" id="SSF48726">
    <property type="entry name" value="Immunoglobulin"/>
    <property type="match status" value="1"/>
</dbReference>
<feature type="domain" description="Ig-like" evidence="4">
    <location>
        <begin position="18"/>
        <end position="104"/>
    </location>
</feature>